<dbReference type="PANTHER" id="PTHR11905:SF159">
    <property type="entry name" value="ADAM METALLOPROTEASE"/>
    <property type="match status" value="1"/>
</dbReference>
<evidence type="ECO:0000259" key="7">
    <source>
        <dbReference type="PROSITE" id="PS50214"/>
    </source>
</evidence>
<feature type="binding site" evidence="4">
    <location>
        <position position="351"/>
    </location>
    <ligand>
        <name>Zn(2+)</name>
        <dbReference type="ChEBI" id="CHEBI:29105"/>
        <note>catalytic</note>
    </ligand>
</feature>
<proteinExistence type="predicted"/>
<dbReference type="InterPro" id="IPR001762">
    <property type="entry name" value="Disintegrin_dom"/>
</dbReference>
<feature type="region of interest" description="Disordered" evidence="5">
    <location>
        <begin position="657"/>
        <end position="678"/>
    </location>
</feature>
<protein>
    <recommendedName>
        <fullName evidence="3">Disintegrin and metalloproteinase domain-containing protein B</fullName>
    </recommendedName>
</protein>
<feature type="binding site" evidence="4">
    <location>
        <position position="345"/>
    </location>
    <ligand>
        <name>Zn(2+)</name>
        <dbReference type="ChEBI" id="CHEBI:29105"/>
        <note>catalytic</note>
    </ligand>
</feature>
<evidence type="ECO:0000256" key="1">
    <source>
        <dbReference type="ARBA" id="ARBA00023157"/>
    </source>
</evidence>
<feature type="binding site" evidence="4">
    <location>
        <position position="341"/>
    </location>
    <ligand>
        <name>Zn(2+)</name>
        <dbReference type="ChEBI" id="CHEBI:29105"/>
        <note>catalytic</note>
    </ligand>
</feature>
<gene>
    <name evidence="9" type="ORF">HK099_000321</name>
</gene>
<dbReference type="SUPFAM" id="SSF57552">
    <property type="entry name" value="Blood coagulation inhibitor (disintegrin)"/>
    <property type="match status" value="1"/>
</dbReference>
<feature type="transmembrane region" description="Helical" evidence="6">
    <location>
        <begin position="620"/>
        <end position="644"/>
    </location>
</feature>
<dbReference type="SUPFAM" id="SSF55486">
    <property type="entry name" value="Metalloproteases ('zincins'), catalytic domain"/>
    <property type="match status" value="1"/>
</dbReference>
<dbReference type="GO" id="GO:0006508">
    <property type="term" value="P:proteolysis"/>
    <property type="evidence" value="ECO:0007669"/>
    <property type="project" value="InterPro"/>
</dbReference>
<evidence type="ECO:0000256" key="6">
    <source>
        <dbReference type="SAM" id="Phobius"/>
    </source>
</evidence>
<evidence type="ECO:0000256" key="5">
    <source>
        <dbReference type="SAM" id="MobiDB-lite"/>
    </source>
</evidence>
<reference evidence="9" key="1">
    <citation type="submission" date="2020-05" db="EMBL/GenBank/DDBJ databases">
        <title>Phylogenomic resolution of chytrid fungi.</title>
        <authorList>
            <person name="Stajich J.E."/>
            <person name="Amses K."/>
            <person name="Simmons R."/>
            <person name="Seto K."/>
            <person name="Myers J."/>
            <person name="Bonds A."/>
            <person name="Quandt C.A."/>
            <person name="Barry K."/>
            <person name="Liu P."/>
            <person name="Grigoriev I."/>
            <person name="Longcore J.E."/>
            <person name="James T.Y."/>
        </authorList>
    </citation>
    <scope>NUCLEOTIDE SEQUENCE</scope>
    <source>
        <strain evidence="9">JEL0476</strain>
    </source>
</reference>
<dbReference type="FunFam" id="4.10.70.10:FF:000003">
    <property type="entry name" value="Disintegrin and metalloproteinase domain-containing protein 17"/>
    <property type="match status" value="1"/>
</dbReference>
<keyword evidence="6" id="KW-0812">Transmembrane</keyword>
<comment type="caution">
    <text evidence="9">The sequence shown here is derived from an EMBL/GenBank/DDBJ whole genome shotgun (WGS) entry which is preliminary data.</text>
</comment>
<name>A0AAD5U4J0_9FUNG</name>
<evidence type="ECO:0000256" key="2">
    <source>
        <dbReference type="ARBA" id="ARBA00056552"/>
    </source>
</evidence>
<keyword evidence="6" id="KW-0472">Membrane</keyword>
<feature type="domain" description="Disintegrin" evidence="7">
    <location>
        <begin position="431"/>
        <end position="518"/>
    </location>
</feature>
<dbReference type="InterPro" id="IPR024079">
    <property type="entry name" value="MetalloPept_cat_dom_sf"/>
</dbReference>
<dbReference type="Gene3D" id="3.40.390.10">
    <property type="entry name" value="Collagenase (Catalytic Domain)"/>
    <property type="match status" value="1"/>
</dbReference>
<dbReference type="GO" id="GO:0046872">
    <property type="term" value="F:metal ion binding"/>
    <property type="evidence" value="ECO:0007669"/>
    <property type="project" value="UniProtKB-KW"/>
</dbReference>
<dbReference type="PROSITE" id="PS50214">
    <property type="entry name" value="DISINTEGRIN_2"/>
    <property type="match status" value="1"/>
</dbReference>
<dbReference type="PANTHER" id="PTHR11905">
    <property type="entry name" value="ADAM A DISINTEGRIN AND METALLOPROTEASE DOMAIN"/>
    <property type="match status" value="1"/>
</dbReference>
<keyword evidence="6" id="KW-1133">Transmembrane helix</keyword>
<dbReference type="Pfam" id="PF00200">
    <property type="entry name" value="Disintegrin"/>
    <property type="match status" value="1"/>
</dbReference>
<evidence type="ECO:0000256" key="4">
    <source>
        <dbReference type="PROSITE-ProRule" id="PRU00276"/>
    </source>
</evidence>
<comment type="caution">
    <text evidence="4">Lacks conserved residue(s) required for the propagation of feature annotation.</text>
</comment>
<feature type="domain" description="Peptidase M12B" evidence="8">
    <location>
        <begin position="213"/>
        <end position="423"/>
    </location>
</feature>
<feature type="active site" evidence="4">
    <location>
        <position position="342"/>
    </location>
</feature>
<evidence type="ECO:0000259" key="8">
    <source>
        <dbReference type="PROSITE" id="PS50215"/>
    </source>
</evidence>
<comment type="function">
    <text evidence="2">Probable zinc protease.</text>
</comment>
<evidence type="ECO:0000313" key="10">
    <source>
        <dbReference type="Proteomes" id="UP001211065"/>
    </source>
</evidence>
<dbReference type="AlphaFoldDB" id="A0AAD5U4J0"/>
<keyword evidence="4" id="KW-0479">Metal-binding</keyword>
<dbReference type="EMBL" id="JADGJW010000107">
    <property type="protein sequence ID" value="KAJ3224043.1"/>
    <property type="molecule type" value="Genomic_DNA"/>
</dbReference>
<sequence length="723" mass="78356">MFELERNEQLIIHDSTLHLHDNLTNQKKLYPIIAYPYKGSVKNSESKTLGKARILFHQNPLVETNSQLLYEGSFTNLDGTYHISLVRNYRNSRRPGLDINLASPYERESQHKNAHLILFKDSINESSHKPTALFPPSELSQQYGCGFEPSNVNEVATNEFRGSPELYSHILRKRQSSSNASSCKLTSKKVLPMGVAADCTYTAGKPKLALNNIISNWNQVSEVYESNFNIQLAIIEVKIMQSCGDGKDGEKLPWNIPCSLNFTINQRLSAFSSWRGLKTGDIAGLWHLMTRCNTGPSVGVAWLSTVCLNKTQSQFENGEKMTVSGTGVSSSVPVEWKVVAHEIGHNFGAIHDCMAETCPSNCPENSFSTQCSCCSCSPTCDCNGNFLMHPTDDTASNSFSPCSLRYMCANLDIPSHQKCLVNPGELKTIAAGICGNGVVEGNEECDCGSGCATDNCCDETTCKFKNGATCDQLNDDCCSNCQIKEAGGVCRSSNDFCTKEQTCDGKSATCGTSVVVPDGTPCSTKGNETGTTCASGICTSRNLQCQSLGTSGFKTVGPCPGQDDACSLLCATSKGVCLMVNGNFIDGTPCSGGGFCKNGACIGGNFIDQSMDYFKTQPTLAYPIAIAIGLVALAIIWSILRSLFGCLKNCTRRSSTASRGRTVNNRQSNNQPVGRNDSVTNWVDPSLYNGFSSEPPADIYISSIHSRQQYQQPQHSPNHIPLN</sequence>
<dbReference type="InterPro" id="IPR001590">
    <property type="entry name" value="Peptidase_M12B"/>
</dbReference>
<evidence type="ECO:0000256" key="3">
    <source>
        <dbReference type="ARBA" id="ARBA00074021"/>
    </source>
</evidence>
<organism evidence="9 10">
    <name type="scientific">Clydaea vesicula</name>
    <dbReference type="NCBI Taxonomy" id="447962"/>
    <lineage>
        <taxon>Eukaryota</taxon>
        <taxon>Fungi</taxon>
        <taxon>Fungi incertae sedis</taxon>
        <taxon>Chytridiomycota</taxon>
        <taxon>Chytridiomycota incertae sedis</taxon>
        <taxon>Chytridiomycetes</taxon>
        <taxon>Lobulomycetales</taxon>
        <taxon>Lobulomycetaceae</taxon>
        <taxon>Clydaea</taxon>
    </lineage>
</organism>
<dbReference type="PROSITE" id="PS50215">
    <property type="entry name" value="ADAM_MEPRO"/>
    <property type="match status" value="1"/>
</dbReference>
<keyword evidence="10" id="KW-1185">Reference proteome</keyword>
<dbReference type="Proteomes" id="UP001211065">
    <property type="component" value="Unassembled WGS sequence"/>
</dbReference>
<dbReference type="SMART" id="SM00050">
    <property type="entry name" value="DISIN"/>
    <property type="match status" value="1"/>
</dbReference>
<dbReference type="InterPro" id="IPR036436">
    <property type="entry name" value="Disintegrin_dom_sf"/>
</dbReference>
<keyword evidence="1" id="KW-1015">Disulfide bond</keyword>
<evidence type="ECO:0000313" key="9">
    <source>
        <dbReference type="EMBL" id="KAJ3224043.1"/>
    </source>
</evidence>
<accession>A0AAD5U4J0</accession>
<dbReference type="GO" id="GO:0004222">
    <property type="term" value="F:metalloendopeptidase activity"/>
    <property type="evidence" value="ECO:0007669"/>
    <property type="project" value="InterPro"/>
</dbReference>
<keyword evidence="4" id="KW-0862">Zinc</keyword>
<dbReference type="Pfam" id="PF13574">
    <property type="entry name" value="Reprolysin_2"/>
    <property type="match status" value="1"/>
</dbReference>
<feature type="compositionally biased region" description="Polar residues" evidence="5">
    <location>
        <begin position="663"/>
        <end position="678"/>
    </location>
</feature>
<dbReference type="Gene3D" id="4.10.70.10">
    <property type="entry name" value="Disintegrin domain"/>
    <property type="match status" value="1"/>
</dbReference>